<evidence type="ECO:0000313" key="3">
    <source>
        <dbReference type="Proteomes" id="UP001242368"/>
    </source>
</evidence>
<accession>A0ABT8CPC8</accession>
<reference evidence="3" key="1">
    <citation type="journal article" date="2019" name="Int. J. Syst. Evol. Microbiol.">
        <title>The Global Catalogue of Microorganisms (GCM) 10K type strain sequencing project: providing services to taxonomists for standard genome sequencing and annotation.</title>
        <authorList>
            <consortium name="The Broad Institute Genomics Platform"/>
            <consortium name="The Broad Institute Genome Sequencing Center for Infectious Disease"/>
            <person name="Wu L."/>
            <person name="Ma J."/>
        </authorList>
    </citation>
    <scope>NUCLEOTIDE SEQUENCE [LARGE SCALE GENOMIC DNA]</scope>
    <source>
        <strain evidence="3">CECT 7184</strain>
    </source>
</reference>
<keyword evidence="3" id="KW-1185">Reference proteome</keyword>
<feature type="chain" id="PRO_5046942126" evidence="1">
    <location>
        <begin position="22"/>
        <end position="259"/>
    </location>
</feature>
<name>A0ABT8CPC8_9FLAO</name>
<dbReference type="EMBL" id="JAUFQU010000001">
    <property type="protein sequence ID" value="MDN3706353.1"/>
    <property type="molecule type" value="Genomic_DNA"/>
</dbReference>
<keyword evidence="1" id="KW-0732">Signal</keyword>
<gene>
    <name evidence="2" type="ORF">QW060_04345</name>
</gene>
<sequence>MEKKICVFFMVLVAGIFHVSAQNIDAKDVYFSELYHQINTLSQGNNWEEKSNVSSRFSEEFKQFITEHAETIDADFKNLSKDIHIVTSEDKMLRIYSWDTQEGGTMKFFDRIIQYKAGDNVYTYNEVPQEGDSGAFTIAIHSIEIQNKKYYLVVDYAIGSTKDHAQSVQAYTIDKGKLNNQVKIFKTSKELLNTIHFYFDFFSVVDRKERPIQLIQYNDKKKCLYIPVVNEAGTVSNSFLVYSLKGNYLKYIGIQKNTK</sequence>
<dbReference type="RefSeq" id="WP_290362427.1">
    <property type="nucleotide sequence ID" value="NZ_JAUFQU010000001.1"/>
</dbReference>
<protein>
    <submittedName>
        <fullName evidence="2">Uncharacterized protein</fullName>
    </submittedName>
</protein>
<organism evidence="2 3">
    <name type="scientific">Paenimyroides ceti</name>
    <dbReference type="NCBI Taxonomy" id="395087"/>
    <lineage>
        <taxon>Bacteria</taxon>
        <taxon>Pseudomonadati</taxon>
        <taxon>Bacteroidota</taxon>
        <taxon>Flavobacteriia</taxon>
        <taxon>Flavobacteriales</taxon>
        <taxon>Flavobacteriaceae</taxon>
        <taxon>Paenimyroides</taxon>
    </lineage>
</organism>
<proteinExistence type="predicted"/>
<evidence type="ECO:0000313" key="2">
    <source>
        <dbReference type="EMBL" id="MDN3706353.1"/>
    </source>
</evidence>
<feature type="signal peptide" evidence="1">
    <location>
        <begin position="1"/>
        <end position="21"/>
    </location>
</feature>
<dbReference type="Proteomes" id="UP001242368">
    <property type="component" value="Unassembled WGS sequence"/>
</dbReference>
<comment type="caution">
    <text evidence="2">The sequence shown here is derived from an EMBL/GenBank/DDBJ whole genome shotgun (WGS) entry which is preliminary data.</text>
</comment>
<evidence type="ECO:0000256" key="1">
    <source>
        <dbReference type="SAM" id="SignalP"/>
    </source>
</evidence>